<keyword evidence="1" id="KW-1133">Transmembrane helix</keyword>
<evidence type="ECO:0000313" key="2">
    <source>
        <dbReference type="EMBL" id="CAF4153179.1"/>
    </source>
</evidence>
<proteinExistence type="predicted"/>
<dbReference type="AlphaFoldDB" id="A0A8S2RD60"/>
<reference evidence="2" key="1">
    <citation type="submission" date="2021-02" db="EMBL/GenBank/DDBJ databases">
        <authorList>
            <person name="Nowell W R."/>
        </authorList>
    </citation>
    <scope>NUCLEOTIDE SEQUENCE</scope>
</reference>
<comment type="caution">
    <text evidence="2">The sequence shown here is derived from an EMBL/GenBank/DDBJ whole genome shotgun (WGS) entry which is preliminary data.</text>
</comment>
<gene>
    <name evidence="2" type="ORF">TMI583_LOCUS31188</name>
</gene>
<dbReference type="EMBL" id="CAJOBA010043683">
    <property type="protein sequence ID" value="CAF4153179.1"/>
    <property type="molecule type" value="Genomic_DNA"/>
</dbReference>
<feature type="transmembrane region" description="Helical" evidence="1">
    <location>
        <begin position="404"/>
        <end position="430"/>
    </location>
</feature>
<feature type="non-terminal residue" evidence="2">
    <location>
        <position position="1"/>
    </location>
</feature>
<organism evidence="2 3">
    <name type="scientific">Didymodactylos carnosus</name>
    <dbReference type="NCBI Taxonomy" id="1234261"/>
    <lineage>
        <taxon>Eukaryota</taxon>
        <taxon>Metazoa</taxon>
        <taxon>Spiralia</taxon>
        <taxon>Gnathifera</taxon>
        <taxon>Rotifera</taxon>
        <taxon>Eurotatoria</taxon>
        <taxon>Bdelloidea</taxon>
        <taxon>Philodinida</taxon>
        <taxon>Philodinidae</taxon>
        <taxon>Didymodactylos</taxon>
    </lineage>
</organism>
<accession>A0A8S2RD60</accession>
<keyword evidence="1" id="KW-0812">Transmembrane</keyword>
<evidence type="ECO:0000313" key="3">
    <source>
        <dbReference type="Proteomes" id="UP000682733"/>
    </source>
</evidence>
<feature type="transmembrane region" description="Helical" evidence="1">
    <location>
        <begin position="45"/>
        <end position="63"/>
    </location>
</feature>
<name>A0A8S2RD60_9BILA</name>
<dbReference type="Proteomes" id="UP000682733">
    <property type="component" value="Unassembled WGS sequence"/>
</dbReference>
<sequence length="457" mass="53015">SSIRQRFITLSQLVKQRIKCFNLFASRPPTNDQHDQQNQLLSTRLFIILFACSLVTLVIYTLSVNRTQTITVKSLTLKEYTKLLKQYPQTLSCPCTQITIPYGQFIKLSPKYHQICSSQFIMDQWFQFIIESRPPIDQILLSDFRYLGPYSFRLLGKFCKLSLEIVENELITFYSQTYLSSLVTINETLQFQSQSLIKQFQSTIKNKFYELLQLILDTTLANKLVSGLLTNNAIRIYYGEDDSDENISSNTFIQTRICTVPYSLNVLYPSSCYNGICTCWSTYQCYDLSSIIHNYSSTLIYDYTIPGFMKGCFILTSLLQSTLECFYSKQCFEQLLFYMNATTATNITILDSSVPSQYQSNTTVQDIVNQFMIEQWNPLVSYDSYYQQRHPQQCQYTYSENFDYIYTITTILVLIGGLTTVLSLIMPIAVNLIRRKKMPLPTTVNGKFCVINHYLDF</sequence>
<keyword evidence="1" id="KW-0472">Membrane</keyword>
<evidence type="ECO:0000256" key="1">
    <source>
        <dbReference type="SAM" id="Phobius"/>
    </source>
</evidence>
<protein>
    <submittedName>
        <fullName evidence="2">Uncharacterized protein</fullName>
    </submittedName>
</protein>